<dbReference type="EMBL" id="FNCY01000008">
    <property type="protein sequence ID" value="SDH71784.1"/>
    <property type="molecule type" value="Genomic_DNA"/>
</dbReference>
<gene>
    <name evidence="9" type="ORF">SAMN05660652_02150</name>
</gene>
<comment type="subcellular location">
    <subcellularLocation>
        <location evidence="1">Cell membrane</location>
        <topology evidence="1">Multi-pass membrane protein</topology>
    </subcellularLocation>
    <subcellularLocation>
        <location evidence="6">Membrane</location>
        <topology evidence="6">Multi-pass membrane protein</topology>
    </subcellularLocation>
</comment>
<keyword evidence="10" id="KW-1185">Reference proteome</keyword>
<dbReference type="GO" id="GO:0005886">
    <property type="term" value="C:plasma membrane"/>
    <property type="evidence" value="ECO:0007669"/>
    <property type="project" value="UniProtKB-SubCell"/>
</dbReference>
<evidence type="ECO:0000256" key="3">
    <source>
        <dbReference type="ARBA" id="ARBA00022692"/>
    </source>
</evidence>
<protein>
    <submittedName>
        <fullName evidence="9">Outer membrane transport energization protein ExbB</fullName>
    </submittedName>
</protein>
<evidence type="ECO:0000259" key="8">
    <source>
        <dbReference type="Pfam" id="PF01618"/>
    </source>
</evidence>
<feature type="transmembrane region" description="Helical" evidence="7">
    <location>
        <begin position="18"/>
        <end position="42"/>
    </location>
</feature>
<keyword evidence="3 7" id="KW-0812">Transmembrane</keyword>
<dbReference type="AlphaFoldDB" id="A0A1G8EPI6"/>
<keyword evidence="5 7" id="KW-0472">Membrane</keyword>
<keyword evidence="2" id="KW-1003">Cell membrane</keyword>
<evidence type="ECO:0000256" key="1">
    <source>
        <dbReference type="ARBA" id="ARBA00004651"/>
    </source>
</evidence>
<dbReference type="Proteomes" id="UP000198607">
    <property type="component" value="Unassembled WGS sequence"/>
</dbReference>
<keyword evidence="4 7" id="KW-1133">Transmembrane helix</keyword>
<feature type="domain" description="MotA/TolQ/ExbB proton channel" evidence="8">
    <location>
        <begin position="61"/>
        <end position="171"/>
    </location>
</feature>
<name>A0A1G8EPI6_9RHOO</name>
<evidence type="ECO:0000313" key="9">
    <source>
        <dbReference type="EMBL" id="SDH71784.1"/>
    </source>
</evidence>
<keyword evidence="6" id="KW-0653">Protein transport</keyword>
<dbReference type="PANTHER" id="PTHR30625">
    <property type="entry name" value="PROTEIN TOLQ"/>
    <property type="match status" value="1"/>
</dbReference>
<dbReference type="OrthoDB" id="3178152at2"/>
<keyword evidence="6" id="KW-0813">Transport</keyword>
<evidence type="ECO:0000256" key="6">
    <source>
        <dbReference type="RuleBase" id="RU004057"/>
    </source>
</evidence>
<evidence type="ECO:0000256" key="2">
    <source>
        <dbReference type="ARBA" id="ARBA00022475"/>
    </source>
</evidence>
<proteinExistence type="inferred from homology"/>
<accession>A0A1G8EPI6</accession>
<evidence type="ECO:0000313" key="10">
    <source>
        <dbReference type="Proteomes" id="UP000198607"/>
    </source>
</evidence>
<dbReference type="InterPro" id="IPR050790">
    <property type="entry name" value="ExbB/TolQ_transport"/>
</dbReference>
<dbReference type="STRING" id="83767.SAMN05660652_02150"/>
<dbReference type="PANTHER" id="PTHR30625:SF3">
    <property type="entry name" value="TOL-PAL SYSTEM PROTEIN TOLQ"/>
    <property type="match status" value="1"/>
</dbReference>
<reference evidence="9 10" key="1">
    <citation type="submission" date="2016-10" db="EMBL/GenBank/DDBJ databases">
        <authorList>
            <person name="de Groot N.N."/>
        </authorList>
    </citation>
    <scope>NUCLEOTIDE SEQUENCE [LARGE SCALE GENOMIC DNA]</scope>
    <source>
        <strain evidence="9 10">DSM 5885</strain>
    </source>
</reference>
<organism evidence="9 10">
    <name type="scientific">Propionivibrio dicarboxylicus</name>
    <dbReference type="NCBI Taxonomy" id="83767"/>
    <lineage>
        <taxon>Bacteria</taxon>
        <taxon>Pseudomonadati</taxon>
        <taxon>Pseudomonadota</taxon>
        <taxon>Betaproteobacteria</taxon>
        <taxon>Rhodocyclales</taxon>
        <taxon>Rhodocyclaceae</taxon>
        <taxon>Propionivibrio</taxon>
    </lineage>
</organism>
<feature type="transmembrane region" description="Helical" evidence="7">
    <location>
        <begin position="100"/>
        <end position="125"/>
    </location>
</feature>
<evidence type="ECO:0000256" key="7">
    <source>
        <dbReference type="SAM" id="Phobius"/>
    </source>
</evidence>
<feature type="transmembrane region" description="Helical" evidence="7">
    <location>
        <begin position="137"/>
        <end position="159"/>
    </location>
</feature>
<evidence type="ECO:0000256" key="4">
    <source>
        <dbReference type="ARBA" id="ARBA00022989"/>
    </source>
</evidence>
<sequence length="204" mass="22691">MDSVHLIEQLLYEVATALYFPVIAGCAFLVCYTPLQLGMTLFEGWQRWRHRFDDREMFGLALDRLRYECKMSPQRLEIEVERLLQATELGLSRSLDRVRFVIKVGPALGLMGTLIPMGISLAALAEGNIPKMAGSMVTAFTATVAGLGAGVLAYLIALVRERWAREDVREMAHAAELVIAHIDPKKHEQRHLQEGADDALAVSA</sequence>
<dbReference type="InterPro" id="IPR002898">
    <property type="entry name" value="MotA_ExbB_proton_chnl"/>
</dbReference>
<comment type="similarity">
    <text evidence="6">Belongs to the exbB/tolQ family.</text>
</comment>
<dbReference type="GO" id="GO:0017038">
    <property type="term" value="P:protein import"/>
    <property type="evidence" value="ECO:0007669"/>
    <property type="project" value="TreeGrafter"/>
</dbReference>
<evidence type="ECO:0000256" key="5">
    <source>
        <dbReference type="ARBA" id="ARBA00023136"/>
    </source>
</evidence>
<dbReference type="RefSeq" id="WP_091937451.1">
    <property type="nucleotide sequence ID" value="NZ_FNCY01000008.1"/>
</dbReference>
<dbReference type="Pfam" id="PF01618">
    <property type="entry name" value="MotA_ExbB"/>
    <property type="match status" value="1"/>
</dbReference>